<dbReference type="PIRSF" id="PIRSF006603">
    <property type="entry name" value="DinF"/>
    <property type="match status" value="1"/>
</dbReference>
<evidence type="ECO:0000256" key="6">
    <source>
        <dbReference type="ARBA" id="ARBA00022692"/>
    </source>
</evidence>
<dbReference type="Pfam" id="PF01554">
    <property type="entry name" value="MatE"/>
    <property type="match status" value="2"/>
</dbReference>
<feature type="transmembrane region" description="Helical" evidence="10">
    <location>
        <begin position="447"/>
        <end position="465"/>
    </location>
</feature>
<evidence type="ECO:0000313" key="12">
    <source>
        <dbReference type="Proteomes" id="UP000655830"/>
    </source>
</evidence>
<keyword evidence="7 10" id="KW-1133">Transmembrane helix</keyword>
<dbReference type="NCBIfam" id="TIGR00797">
    <property type="entry name" value="matE"/>
    <property type="match status" value="1"/>
</dbReference>
<proteinExistence type="inferred from homology"/>
<dbReference type="GO" id="GO:0005886">
    <property type="term" value="C:plasma membrane"/>
    <property type="evidence" value="ECO:0007669"/>
    <property type="project" value="UniProtKB-SubCell"/>
</dbReference>
<feature type="transmembrane region" description="Helical" evidence="10">
    <location>
        <begin position="308"/>
        <end position="330"/>
    </location>
</feature>
<evidence type="ECO:0000256" key="8">
    <source>
        <dbReference type="ARBA" id="ARBA00023136"/>
    </source>
</evidence>
<dbReference type="GO" id="GO:0046677">
    <property type="term" value="P:response to antibiotic"/>
    <property type="evidence" value="ECO:0007669"/>
    <property type="project" value="UniProtKB-KW"/>
</dbReference>
<dbReference type="PANTHER" id="PTHR43823">
    <property type="entry name" value="SPORULATION PROTEIN YKVU"/>
    <property type="match status" value="1"/>
</dbReference>
<evidence type="ECO:0000256" key="5">
    <source>
        <dbReference type="ARBA" id="ARBA00022475"/>
    </source>
</evidence>
<feature type="transmembrane region" description="Helical" evidence="10">
    <location>
        <begin position="137"/>
        <end position="155"/>
    </location>
</feature>
<accession>A0A926EFF0</accession>
<evidence type="ECO:0000313" key="11">
    <source>
        <dbReference type="EMBL" id="MBC8578566.1"/>
    </source>
</evidence>
<dbReference type="AlphaFoldDB" id="A0A926EFF0"/>
<feature type="transmembrane region" description="Helical" evidence="10">
    <location>
        <begin position="342"/>
        <end position="369"/>
    </location>
</feature>
<dbReference type="CDD" id="cd13143">
    <property type="entry name" value="MATE_MepA_like"/>
    <property type="match status" value="1"/>
</dbReference>
<dbReference type="Proteomes" id="UP000655830">
    <property type="component" value="Unassembled WGS sequence"/>
</dbReference>
<dbReference type="InterPro" id="IPR002528">
    <property type="entry name" value="MATE_fam"/>
</dbReference>
<dbReference type="PANTHER" id="PTHR43823:SF3">
    <property type="entry name" value="MULTIDRUG EXPORT PROTEIN MEPA"/>
    <property type="match status" value="1"/>
</dbReference>
<dbReference type="RefSeq" id="WP_177670289.1">
    <property type="nucleotide sequence ID" value="NZ_JACRSY010000004.1"/>
</dbReference>
<dbReference type="InterPro" id="IPR051327">
    <property type="entry name" value="MATE_MepA_subfamily"/>
</dbReference>
<name>A0A926EFF0_9FIRM</name>
<evidence type="ECO:0000256" key="3">
    <source>
        <dbReference type="ARBA" id="ARBA00022106"/>
    </source>
</evidence>
<dbReference type="InterPro" id="IPR045070">
    <property type="entry name" value="MATE_MepA-like"/>
</dbReference>
<feature type="transmembrane region" description="Helical" evidence="10">
    <location>
        <begin position="57"/>
        <end position="83"/>
    </location>
</feature>
<organism evidence="11 12">
    <name type="scientific">Zhenhengia yiwuensis</name>
    <dbReference type="NCBI Taxonomy" id="2763666"/>
    <lineage>
        <taxon>Bacteria</taxon>
        <taxon>Bacillati</taxon>
        <taxon>Bacillota</taxon>
        <taxon>Clostridia</taxon>
        <taxon>Lachnospirales</taxon>
        <taxon>Lachnospiraceae</taxon>
        <taxon>Zhenhengia</taxon>
    </lineage>
</organism>
<evidence type="ECO:0000256" key="7">
    <source>
        <dbReference type="ARBA" id="ARBA00022989"/>
    </source>
</evidence>
<keyword evidence="9" id="KW-0046">Antibiotic resistance</keyword>
<keyword evidence="12" id="KW-1185">Reference proteome</keyword>
<comment type="subcellular location">
    <subcellularLocation>
        <location evidence="1">Cell membrane</location>
        <topology evidence="1">Multi-pass membrane protein</topology>
    </subcellularLocation>
</comment>
<dbReference type="GO" id="GO:0015297">
    <property type="term" value="F:antiporter activity"/>
    <property type="evidence" value="ECO:0007669"/>
    <property type="project" value="InterPro"/>
</dbReference>
<evidence type="ECO:0000256" key="10">
    <source>
        <dbReference type="SAM" id="Phobius"/>
    </source>
</evidence>
<evidence type="ECO:0000256" key="2">
    <source>
        <dbReference type="ARBA" id="ARBA00008417"/>
    </source>
</evidence>
<evidence type="ECO:0000256" key="4">
    <source>
        <dbReference type="ARBA" id="ARBA00022448"/>
    </source>
</evidence>
<feature type="transmembrane region" description="Helical" evidence="10">
    <location>
        <begin position="280"/>
        <end position="302"/>
    </location>
</feature>
<protein>
    <recommendedName>
        <fullName evidence="3">Multidrug export protein MepA</fullName>
    </recommendedName>
</protein>
<feature type="transmembrane region" description="Helical" evidence="10">
    <location>
        <begin position="411"/>
        <end position="435"/>
    </location>
</feature>
<comment type="caution">
    <text evidence="11">The sequence shown here is derived from an EMBL/GenBank/DDBJ whole genome shotgun (WGS) entry which is preliminary data.</text>
</comment>
<keyword evidence="4" id="KW-0813">Transport</keyword>
<dbReference type="InterPro" id="IPR048279">
    <property type="entry name" value="MdtK-like"/>
</dbReference>
<feature type="transmembrane region" description="Helical" evidence="10">
    <location>
        <begin position="95"/>
        <end position="117"/>
    </location>
</feature>
<feature type="transmembrane region" description="Helical" evidence="10">
    <location>
        <begin position="196"/>
        <end position="217"/>
    </location>
</feature>
<feature type="transmembrane region" description="Helical" evidence="10">
    <location>
        <begin position="381"/>
        <end position="399"/>
    </location>
</feature>
<comment type="similarity">
    <text evidence="2">Belongs to the multi antimicrobial extrusion (MATE) (TC 2.A.66.1) family. MepA subfamily.</text>
</comment>
<evidence type="ECO:0000256" key="1">
    <source>
        <dbReference type="ARBA" id="ARBA00004651"/>
    </source>
</evidence>
<sequence>MSQQTTDLGKDSVGKLLVKLALPAIIAQLVNVLYNIVDRIYIGRLPDAKAAMAGIGVAFPIIMIISAFSALIGMGGAPLAAIKMGEKDKEGAQKILSNSFSLLLILGTVLMCALFIFKEPILWAFGASNDTITYATQYLGIYLLGTLAVQIALGMNPFINTQGFAKVGMCTVMVGAFINIVLDPIFIFGFDMGVRGAALATIMAQAVSAIWVIYFFFGKEKKFNNKVINEILGSKTTIKIKKEYLKPSASIAFKITTLGVSPFIMQATESLVLISLNKQLLIYGDAIGVGIGDLAIGSMTIMSSIMQIIVLPLMGLAQGAQPIISYNYGAKQMDRVKKAFKLFLMSSFAYTGIMWILLMTVPGVFVSIFNKNPEVMSMTSWGIRIFFAGMFMMGIQNSCQQTFLALGQAKISLFLALLRKVILLIPLIFILPLLMENKLAGVFTAEPVADILASITTFICFGIFYKKTFNDKKVMD</sequence>
<feature type="transmembrane region" description="Helical" evidence="10">
    <location>
        <begin position="167"/>
        <end position="190"/>
    </location>
</feature>
<evidence type="ECO:0000256" key="9">
    <source>
        <dbReference type="ARBA" id="ARBA00023251"/>
    </source>
</evidence>
<keyword evidence="8 10" id="KW-0472">Membrane</keyword>
<gene>
    <name evidence="11" type="ORF">H8718_03350</name>
</gene>
<keyword evidence="6 10" id="KW-0812">Transmembrane</keyword>
<feature type="transmembrane region" description="Helical" evidence="10">
    <location>
        <begin position="16"/>
        <end position="37"/>
    </location>
</feature>
<reference evidence="11" key="1">
    <citation type="submission" date="2020-08" db="EMBL/GenBank/DDBJ databases">
        <title>Genome public.</title>
        <authorList>
            <person name="Liu C."/>
            <person name="Sun Q."/>
        </authorList>
    </citation>
    <scope>NUCLEOTIDE SEQUENCE</scope>
    <source>
        <strain evidence="11">NSJ-12</strain>
    </source>
</reference>
<dbReference type="GO" id="GO:0042910">
    <property type="term" value="F:xenobiotic transmembrane transporter activity"/>
    <property type="evidence" value="ECO:0007669"/>
    <property type="project" value="InterPro"/>
</dbReference>
<keyword evidence="5" id="KW-1003">Cell membrane</keyword>
<dbReference type="EMBL" id="JACRSY010000004">
    <property type="protein sequence ID" value="MBC8578566.1"/>
    <property type="molecule type" value="Genomic_DNA"/>
</dbReference>